<evidence type="ECO:0000313" key="7">
    <source>
        <dbReference type="WormBase" id="F42A9.7"/>
    </source>
</evidence>
<evidence type="ECO:0000256" key="1">
    <source>
        <dbReference type="RuleBase" id="RU003425"/>
    </source>
</evidence>
<protein>
    <recommendedName>
        <fullName evidence="1">Major sperm protein</fullName>
    </recommendedName>
</protein>
<dbReference type="CTD" id="185655"/>
<dbReference type="WormBase" id="F42A9.7">
    <property type="protein sequence ID" value="CE25889"/>
    <property type="gene ID" value="WBGene00018336"/>
</dbReference>
<dbReference type="InterPro" id="IPR000535">
    <property type="entry name" value="MSP_dom"/>
</dbReference>
<name>Q95ZT8_CAEEL</name>
<proteinExistence type="evidence at protein level"/>
<feature type="chain" id="PRO_5004323993" description="Major sperm protein" evidence="3">
    <location>
        <begin position="26"/>
        <end position="267"/>
    </location>
</feature>
<dbReference type="GeneID" id="185655"/>
<organism evidence="5 6">
    <name type="scientific">Caenorhabditis elegans</name>
    <dbReference type="NCBI Taxonomy" id="6239"/>
    <lineage>
        <taxon>Eukaryota</taxon>
        <taxon>Metazoa</taxon>
        <taxon>Ecdysozoa</taxon>
        <taxon>Nematoda</taxon>
        <taxon>Chromadorea</taxon>
        <taxon>Rhabditida</taxon>
        <taxon>Rhabditina</taxon>
        <taxon>Rhabditomorpha</taxon>
        <taxon>Rhabditoidea</taxon>
        <taxon>Rhabditidae</taxon>
        <taxon>Peloderinae</taxon>
        <taxon>Caenorhabditis</taxon>
    </lineage>
</organism>
<comment type="function">
    <text evidence="1">Central component in molecular interactions underlying sperm crawling. Forms an extensive filament system that extends from sperm villipoda, along the leading edge of the pseudopod.</text>
</comment>
<evidence type="ECO:0000259" key="4">
    <source>
        <dbReference type="PROSITE" id="PS50202"/>
    </source>
</evidence>
<dbReference type="OMA" id="RWNGEGG"/>
<dbReference type="eggNOG" id="ENOG502THEB">
    <property type="taxonomic scope" value="Eukaryota"/>
</dbReference>
<keyword evidence="1" id="KW-0206">Cytoskeleton</keyword>
<dbReference type="PANTHER" id="PTHR22947:SF4">
    <property type="entry name" value="MAJOR SPERM PROTEIN"/>
    <property type="match status" value="1"/>
</dbReference>
<keyword evidence="1" id="KW-0963">Cytoplasm</keyword>
<dbReference type="PeptideAtlas" id="Q95ZT8"/>
<dbReference type="STRING" id="6239.F42A9.7.1"/>
<feature type="domain" description="MSP" evidence="4">
    <location>
        <begin position="155"/>
        <end position="267"/>
    </location>
</feature>
<feature type="compositionally biased region" description="Low complexity" evidence="2">
    <location>
        <begin position="60"/>
        <end position="100"/>
    </location>
</feature>
<dbReference type="AlphaFoldDB" id="Q95ZT8"/>
<evidence type="ECO:0000256" key="2">
    <source>
        <dbReference type="SAM" id="MobiDB-lite"/>
    </source>
</evidence>
<dbReference type="EMBL" id="BX284604">
    <property type="protein sequence ID" value="CCD67659.1"/>
    <property type="molecule type" value="Genomic_DNA"/>
</dbReference>
<evidence type="ECO:0007829" key="8">
    <source>
        <dbReference type="PeptideAtlas" id="Q95ZT8"/>
    </source>
</evidence>
<dbReference type="Proteomes" id="UP000001940">
    <property type="component" value="Chromosome IV"/>
</dbReference>
<dbReference type="RefSeq" id="NP_501472.1">
    <property type="nucleotide sequence ID" value="NM_069071.1"/>
</dbReference>
<feature type="region of interest" description="Disordered" evidence="2">
    <location>
        <begin position="25"/>
        <end position="109"/>
    </location>
</feature>
<dbReference type="InParanoid" id="Q95ZT8"/>
<dbReference type="PROSITE" id="PS50202">
    <property type="entry name" value="MSP"/>
    <property type="match status" value="1"/>
</dbReference>
<dbReference type="PANTHER" id="PTHR22947">
    <property type="entry name" value="MAJOR SPERM PROTEIN"/>
    <property type="match status" value="1"/>
</dbReference>
<dbReference type="PaxDb" id="6239-F42A9.7"/>
<keyword evidence="6" id="KW-1185">Reference proteome</keyword>
<evidence type="ECO:0000313" key="5">
    <source>
        <dbReference type="EMBL" id="CCD67659.1"/>
    </source>
</evidence>
<dbReference type="OrthoDB" id="5866971at2759"/>
<gene>
    <name evidence="5" type="ORF">CELE_F42A9.7</name>
    <name evidence="5 7" type="ORF">F42A9.7</name>
</gene>
<sequence>MFFAIILLVHTILLPSTLLYQCATAKRPANQRKSQRSTKSRKSSRRSRRRNGRSRKSSRSGKSSRSSKSGRSSKSSNSTKTTGSKSSKSSRSQRSNKSNKMVTNPKGFSDRKIRAAILADQKAAADAVKSQKLSSNNSSEKQLNAHNDNKISYVNVRVIPHELIFPPIGGMKHVRVKNSTGKPIAYMAKCSDNILFRINPVYGIIDTDRDAQINILRENGAAKHDKLVIVTTVHHDANKTAQHTFSQLNQGIENPNYNVNVVPLLTQ</sequence>
<dbReference type="SMR" id="Q95ZT8"/>
<evidence type="ECO:0000256" key="3">
    <source>
        <dbReference type="SAM" id="SignalP"/>
    </source>
</evidence>
<dbReference type="Gene3D" id="2.60.40.10">
    <property type="entry name" value="Immunoglobulins"/>
    <property type="match status" value="1"/>
</dbReference>
<feature type="compositionally biased region" description="Basic residues" evidence="2">
    <location>
        <begin position="29"/>
        <end position="59"/>
    </location>
</feature>
<dbReference type="FunCoup" id="Q95ZT8">
    <property type="interactions" value="1550"/>
</dbReference>
<keyword evidence="8" id="KW-1267">Proteomics identification</keyword>
<dbReference type="InterPro" id="IPR013783">
    <property type="entry name" value="Ig-like_fold"/>
</dbReference>
<dbReference type="Bgee" id="WBGene00018336">
    <property type="expression patterns" value="Expressed in material anatomical entity and 2 other cell types or tissues"/>
</dbReference>
<dbReference type="KEGG" id="cel:CELE_F42A9.7"/>
<accession>Q95ZT8</accession>
<dbReference type="InterPro" id="IPR051774">
    <property type="entry name" value="Sperm-specific_class_P"/>
</dbReference>
<evidence type="ECO:0000313" key="6">
    <source>
        <dbReference type="Proteomes" id="UP000001940"/>
    </source>
</evidence>
<dbReference type="SUPFAM" id="SSF49354">
    <property type="entry name" value="PapD-like"/>
    <property type="match status" value="1"/>
</dbReference>
<keyword evidence="3" id="KW-0732">Signal</keyword>
<feature type="signal peptide" evidence="3">
    <location>
        <begin position="1"/>
        <end position="25"/>
    </location>
</feature>
<dbReference type="UCSC" id="F42A9.7">
    <property type="organism name" value="c. elegans"/>
</dbReference>
<dbReference type="HOGENOM" id="CLU_1031500_0_0_1"/>
<dbReference type="InterPro" id="IPR008962">
    <property type="entry name" value="PapD-like_sf"/>
</dbReference>
<reference evidence="5 6" key="1">
    <citation type="journal article" date="1998" name="Science">
        <title>Genome sequence of the nematode C. elegans: a platform for investigating biology.</title>
        <authorList>
            <consortium name="The C. elegans sequencing consortium"/>
            <person name="Sulson J.E."/>
            <person name="Waterston R."/>
        </authorList>
    </citation>
    <scope>NUCLEOTIDE SEQUENCE [LARGE SCALE GENOMIC DNA]</scope>
    <source>
        <strain evidence="5 6">Bristol N2</strain>
    </source>
</reference>
<dbReference type="Pfam" id="PF00635">
    <property type="entry name" value="Motile_Sperm"/>
    <property type="match status" value="1"/>
</dbReference>
<dbReference type="AGR" id="WB:WBGene00018336"/>